<dbReference type="InterPro" id="IPR014710">
    <property type="entry name" value="RmlC-like_jellyroll"/>
</dbReference>
<dbReference type="GO" id="GO:0004731">
    <property type="term" value="F:purine-nucleoside phosphorylase activity"/>
    <property type="evidence" value="ECO:0007669"/>
    <property type="project" value="UniProtKB-UniRule"/>
</dbReference>
<gene>
    <name evidence="3" type="primary">ppnP</name>
    <name evidence="4" type="ORF">F946_01028</name>
</gene>
<comment type="similarity">
    <text evidence="3">Belongs to the nucleoside phosphorylase PpnP family.</text>
</comment>
<comment type="catalytic activity">
    <reaction evidence="3">
        <text>guanosine + phosphate = alpha-D-ribose 1-phosphate + guanine</text>
        <dbReference type="Rhea" id="RHEA:13233"/>
        <dbReference type="ChEBI" id="CHEBI:16235"/>
        <dbReference type="ChEBI" id="CHEBI:16750"/>
        <dbReference type="ChEBI" id="CHEBI:43474"/>
        <dbReference type="ChEBI" id="CHEBI:57720"/>
        <dbReference type="EC" id="2.4.2.1"/>
    </reaction>
</comment>
<dbReference type="GO" id="GO:0009032">
    <property type="term" value="F:thymidine phosphorylase activity"/>
    <property type="evidence" value="ECO:0007669"/>
    <property type="project" value="RHEA"/>
</dbReference>
<keyword evidence="2 3" id="KW-0808">Transferase</keyword>
<dbReference type="Proteomes" id="UP000018444">
    <property type="component" value="Unassembled WGS sequence"/>
</dbReference>
<dbReference type="InterPro" id="IPR011051">
    <property type="entry name" value="RmlC_Cupin_sf"/>
</dbReference>
<comment type="catalytic activity">
    <reaction evidence="3">
        <text>thymidine + phosphate = 2-deoxy-alpha-D-ribose 1-phosphate + thymine</text>
        <dbReference type="Rhea" id="RHEA:16037"/>
        <dbReference type="ChEBI" id="CHEBI:17748"/>
        <dbReference type="ChEBI" id="CHEBI:17821"/>
        <dbReference type="ChEBI" id="CHEBI:43474"/>
        <dbReference type="ChEBI" id="CHEBI:57259"/>
        <dbReference type="EC" id="2.4.2.2"/>
    </reaction>
</comment>
<dbReference type="GO" id="GO:0004850">
    <property type="term" value="F:uridine phosphorylase activity"/>
    <property type="evidence" value="ECO:0007669"/>
    <property type="project" value="RHEA"/>
</dbReference>
<dbReference type="PATRIC" id="fig|1217662.4.peg.1000"/>
<dbReference type="GO" id="GO:0047975">
    <property type="term" value="F:guanosine phosphorylase activity"/>
    <property type="evidence" value="ECO:0007669"/>
    <property type="project" value="RHEA"/>
</dbReference>
<sequence>MKKKVIKMSTQFDFVSVRKKPNVHFGGRSISHVIQCEDGSQKTLGVILPTDQPLTFETHVAEHIEIVSGQCQVKIGLQTEMRLYHAGESFDVPANSRFSMMASEVVDYICHLEK</sequence>
<organism evidence="4 5">
    <name type="scientific">Acinetobacter johnsonii ANC 3681</name>
    <dbReference type="NCBI Taxonomy" id="1217662"/>
    <lineage>
        <taxon>Bacteria</taxon>
        <taxon>Pseudomonadati</taxon>
        <taxon>Pseudomonadota</taxon>
        <taxon>Gammaproteobacteria</taxon>
        <taxon>Moraxellales</taxon>
        <taxon>Moraxellaceae</taxon>
        <taxon>Acinetobacter</taxon>
    </lineage>
</organism>
<dbReference type="PANTHER" id="PTHR36540">
    <property type="entry name" value="PYRIMIDINE/PURINE NUCLEOSIDE PHOSPHORYLASE"/>
    <property type="match status" value="1"/>
</dbReference>
<name>N9BK44_ACIJO</name>
<evidence type="ECO:0000256" key="1">
    <source>
        <dbReference type="ARBA" id="ARBA00022676"/>
    </source>
</evidence>
<comment type="catalytic activity">
    <reaction evidence="3">
        <text>xanthosine + phosphate = alpha-D-ribose 1-phosphate + xanthine</text>
        <dbReference type="Rhea" id="RHEA:27638"/>
        <dbReference type="ChEBI" id="CHEBI:17712"/>
        <dbReference type="ChEBI" id="CHEBI:18107"/>
        <dbReference type="ChEBI" id="CHEBI:43474"/>
        <dbReference type="ChEBI" id="CHEBI:57720"/>
        <dbReference type="EC" id="2.4.2.1"/>
    </reaction>
</comment>
<comment type="function">
    <text evidence="3">Catalyzes the phosphorolysis of diverse nucleosides, yielding D-ribose 1-phosphate and the respective free bases. Can use uridine, adenosine, guanosine, cytidine, thymidine, inosine and xanthosine as substrates. Also catalyzes the reverse reactions.</text>
</comment>
<dbReference type="EC" id="2.4.2.2" evidence="3"/>
<dbReference type="AlphaFoldDB" id="N9BK44"/>
<comment type="caution">
    <text evidence="4">The sequence shown here is derived from an EMBL/GenBank/DDBJ whole genome shotgun (WGS) entry which is preliminary data.</text>
</comment>
<comment type="catalytic activity">
    <reaction evidence="3">
        <text>adenosine + phosphate = alpha-D-ribose 1-phosphate + adenine</text>
        <dbReference type="Rhea" id="RHEA:27642"/>
        <dbReference type="ChEBI" id="CHEBI:16335"/>
        <dbReference type="ChEBI" id="CHEBI:16708"/>
        <dbReference type="ChEBI" id="CHEBI:43474"/>
        <dbReference type="ChEBI" id="CHEBI:57720"/>
        <dbReference type="EC" id="2.4.2.1"/>
    </reaction>
</comment>
<dbReference type="PANTHER" id="PTHR36540:SF1">
    <property type="entry name" value="PYRIMIDINE_PURINE NUCLEOSIDE PHOSPHORYLASE"/>
    <property type="match status" value="1"/>
</dbReference>
<dbReference type="EMBL" id="APPZ01000005">
    <property type="protein sequence ID" value="ENV73516.1"/>
    <property type="molecule type" value="Genomic_DNA"/>
</dbReference>
<dbReference type="EC" id="2.4.2.1" evidence="3"/>
<evidence type="ECO:0000313" key="4">
    <source>
        <dbReference type="EMBL" id="ENV73516.1"/>
    </source>
</evidence>
<evidence type="ECO:0000256" key="2">
    <source>
        <dbReference type="ARBA" id="ARBA00022679"/>
    </source>
</evidence>
<comment type="catalytic activity">
    <reaction evidence="3">
        <text>uridine + phosphate = alpha-D-ribose 1-phosphate + uracil</text>
        <dbReference type="Rhea" id="RHEA:24388"/>
        <dbReference type="ChEBI" id="CHEBI:16704"/>
        <dbReference type="ChEBI" id="CHEBI:17568"/>
        <dbReference type="ChEBI" id="CHEBI:43474"/>
        <dbReference type="ChEBI" id="CHEBI:57720"/>
        <dbReference type="EC" id="2.4.2.2"/>
    </reaction>
</comment>
<dbReference type="Gene3D" id="2.60.120.10">
    <property type="entry name" value="Jelly Rolls"/>
    <property type="match status" value="1"/>
</dbReference>
<dbReference type="SUPFAM" id="SSF51182">
    <property type="entry name" value="RmlC-like cupins"/>
    <property type="match status" value="1"/>
</dbReference>
<comment type="catalytic activity">
    <reaction evidence="3">
        <text>inosine + phosphate = alpha-D-ribose 1-phosphate + hypoxanthine</text>
        <dbReference type="Rhea" id="RHEA:27646"/>
        <dbReference type="ChEBI" id="CHEBI:17368"/>
        <dbReference type="ChEBI" id="CHEBI:17596"/>
        <dbReference type="ChEBI" id="CHEBI:43474"/>
        <dbReference type="ChEBI" id="CHEBI:57720"/>
        <dbReference type="EC" id="2.4.2.1"/>
    </reaction>
</comment>
<dbReference type="Pfam" id="PF06865">
    <property type="entry name" value="Ppnp"/>
    <property type="match status" value="1"/>
</dbReference>
<evidence type="ECO:0000313" key="5">
    <source>
        <dbReference type="Proteomes" id="UP000018444"/>
    </source>
</evidence>
<protein>
    <recommendedName>
        <fullName evidence="3">Pyrimidine/purine nucleoside phosphorylase</fullName>
        <ecNumber evidence="3">2.4.2.1</ecNumber>
        <ecNumber evidence="3">2.4.2.2</ecNumber>
    </recommendedName>
    <alternativeName>
        <fullName evidence="3">Adenosine phosphorylase</fullName>
    </alternativeName>
    <alternativeName>
        <fullName evidence="3">Cytidine phosphorylase</fullName>
    </alternativeName>
    <alternativeName>
        <fullName evidence="3">Guanosine phosphorylase</fullName>
    </alternativeName>
    <alternativeName>
        <fullName evidence="3">Inosine phosphorylase</fullName>
    </alternativeName>
    <alternativeName>
        <fullName evidence="3">Thymidine phosphorylase</fullName>
    </alternativeName>
    <alternativeName>
        <fullName evidence="3">Uridine phosphorylase</fullName>
    </alternativeName>
    <alternativeName>
        <fullName evidence="3">Xanthosine phosphorylase</fullName>
    </alternativeName>
</protein>
<keyword evidence="1 3" id="KW-0328">Glycosyltransferase</keyword>
<dbReference type="GO" id="GO:0005829">
    <property type="term" value="C:cytosol"/>
    <property type="evidence" value="ECO:0007669"/>
    <property type="project" value="TreeGrafter"/>
</dbReference>
<reference evidence="4 5" key="1">
    <citation type="submission" date="2013-02" db="EMBL/GenBank/DDBJ databases">
        <title>The Genome Sequence of Acinetobacter johnsonii ANC 3681.</title>
        <authorList>
            <consortium name="The Broad Institute Genome Sequencing Platform"/>
            <consortium name="The Broad Institute Genome Sequencing Center for Infectious Disease"/>
            <person name="Cerqueira G."/>
            <person name="Feldgarden M."/>
            <person name="Courvalin P."/>
            <person name="Perichon B."/>
            <person name="Grillot-Courvalin C."/>
            <person name="Clermont D."/>
            <person name="Rocha E."/>
            <person name="Yoon E.-J."/>
            <person name="Nemec A."/>
            <person name="Walker B."/>
            <person name="Young S.K."/>
            <person name="Zeng Q."/>
            <person name="Gargeya S."/>
            <person name="Fitzgerald M."/>
            <person name="Haas B."/>
            <person name="Abouelleil A."/>
            <person name="Alvarado L."/>
            <person name="Arachchi H.M."/>
            <person name="Berlin A.M."/>
            <person name="Chapman S.B."/>
            <person name="Dewar J."/>
            <person name="Goldberg J."/>
            <person name="Griggs A."/>
            <person name="Gujja S."/>
            <person name="Hansen M."/>
            <person name="Howarth C."/>
            <person name="Imamovic A."/>
            <person name="Larimer J."/>
            <person name="McCowan C."/>
            <person name="Murphy C."/>
            <person name="Neiman D."/>
            <person name="Pearson M."/>
            <person name="Priest M."/>
            <person name="Roberts A."/>
            <person name="Saif S."/>
            <person name="Shea T."/>
            <person name="Sisk P."/>
            <person name="Sykes S."/>
            <person name="Wortman J."/>
            <person name="Nusbaum C."/>
            <person name="Birren B."/>
        </authorList>
    </citation>
    <scope>NUCLEOTIDE SEQUENCE [LARGE SCALE GENOMIC DNA]</scope>
    <source>
        <strain evidence="4 5">ANC 3681</strain>
    </source>
</reference>
<dbReference type="CDD" id="cd20296">
    <property type="entry name" value="cupin_PpnP-like"/>
    <property type="match status" value="1"/>
</dbReference>
<comment type="catalytic activity">
    <reaction evidence="3">
        <text>a purine D-ribonucleoside + phosphate = a purine nucleobase + alpha-D-ribose 1-phosphate</text>
        <dbReference type="Rhea" id="RHEA:19805"/>
        <dbReference type="ChEBI" id="CHEBI:26386"/>
        <dbReference type="ChEBI" id="CHEBI:43474"/>
        <dbReference type="ChEBI" id="CHEBI:57720"/>
        <dbReference type="ChEBI" id="CHEBI:142355"/>
        <dbReference type="EC" id="2.4.2.1"/>
    </reaction>
</comment>
<dbReference type="HOGENOM" id="CLU_157874_1_0_6"/>
<evidence type="ECO:0000256" key="3">
    <source>
        <dbReference type="HAMAP-Rule" id="MF_01537"/>
    </source>
</evidence>
<accession>N9BK44</accession>
<comment type="catalytic activity">
    <reaction evidence="3">
        <text>cytidine + phosphate = cytosine + alpha-D-ribose 1-phosphate</text>
        <dbReference type="Rhea" id="RHEA:52540"/>
        <dbReference type="ChEBI" id="CHEBI:16040"/>
        <dbReference type="ChEBI" id="CHEBI:17562"/>
        <dbReference type="ChEBI" id="CHEBI:43474"/>
        <dbReference type="ChEBI" id="CHEBI:57720"/>
        <dbReference type="EC" id="2.4.2.2"/>
    </reaction>
</comment>
<proteinExistence type="inferred from homology"/>
<dbReference type="HAMAP" id="MF_01537">
    <property type="entry name" value="Nucleos_phosphorylase_PpnP"/>
    <property type="match status" value="1"/>
</dbReference>
<dbReference type="InterPro" id="IPR009664">
    <property type="entry name" value="Ppnp"/>
</dbReference>